<evidence type="ECO:0000313" key="4">
    <source>
        <dbReference type="EMBL" id="MBC2605684.1"/>
    </source>
</evidence>
<dbReference type="GO" id="GO:0004497">
    <property type="term" value="F:monooxygenase activity"/>
    <property type="evidence" value="ECO:0007669"/>
    <property type="project" value="UniProtKB-KW"/>
</dbReference>
<comment type="caution">
    <text evidence="4">The sequence shown here is derived from an EMBL/GenBank/DDBJ whole genome shotgun (WGS) entry which is preliminary data.</text>
</comment>
<protein>
    <submittedName>
        <fullName evidence="4">FAD-dependent monooxygenase</fullName>
    </submittedName>
</protein>
<dbReference type="InterPro" id="IPR002938">
    <property type="entry name" value="FAD-bd"/>
</dbReference>
<dbReference type="PANTHER" id="PTHR43476:SF4">
    <property type="entry name" value="BLR0106 PROTEIN"/>
    <property type="match status" value="1"/>
</dbReference>
<dbReference type="RefSeq" id="WP_185659551.1">
    <property type="nucleotide sequence ID" value="NZ_CAWPOO010000006.1"/>
</dbReference>
<dbReference type="PRINTS" id="PR00420">
    <property type="entry name" value="RNGMNOXGNASE"/>
</dbReference>
<organism evidence="4 5">
    <name type="scientific">Pelagicoccus albus</name>
    <dbReference type="NCBI Taxonomy" id="415222"/>
    <lineage>
        <taxon>Bacteria</taxon>
        <taxon>Pseudomonadati</taxon>
        <taxon>Verrucomicrobiota</taxon>
        <taxon>Opitutia</taxon>
        <taxon>Puniceicoccales</taxon>
        <taxon>Pelagicoccaceae</taxon>
        <taxon>Pelagicoccus</taxon>
    </lineage>
</organism>
<dbReference type="Gene3D" id="3.50.50.60">
    <property type="entry name" value="FAD/NAD(P)-binding domain"/>
    <property type="match status" value="1"/>
</dbReference>
<dbReference type="InterPro" id="IPR050631">
    <property type="entry name" value="PheA/TfdB_FAD_monoxygenase"/>
</dbReference>
<accession>A0A7X1B4U0</accession>
<dbReference type="InterPro" id="IPR036188">
    <property type="entry name" value="FAD/NAD-bd_sf"/>
</dbReference>
<keyword evidence="5" id="KW-1185">Reference proteome</keyword>
<dbReference type="Pfam" id="PF01494">
    <property type="entry name" value="FAD_binding_3"/>
    <property type="match status" value="1"/>
</dbReference>
<sequence length="429" mass="48395">MFGKKSVETLVVGAGPCGMLAALMLADGGNDVTIVDAAPRSCTSSNSAVLHPLTLKMLDRLGIAERLIKTGYRIDSYAFFDGISLRQTFDLRELPVAFPYALSVPQSELEMCLEQELEDAGVRILWDHRVSDYRETEDGLEVTVDRYAERGTGYAIAHEERVIVKSLRFRAKNLIAADGYNSMLRRIAGIEQKELGESQYFVTFEFDSDRDPTHRTLLSIKDGLATAQQPINTGLARLQFQFNGVTLPSRNREKDRSYMQLEEELPDFLDQRHFEELVKERVPWRTGYMGRLRYRAAIPFEKRYLEQPYQGNVFFLGDSARSFAPLGSLGLNLGLQEAEQLAHALLIFEDEPLKSREALAQLSEHMVGNWLQLADLESATSPTDKTDSWLAKNRGRVLRSLPATDDTLRRLAQQVAMDMDAAKLDHVLV</sequence>
<proteinExistence type="predicted"/>
<keyword evidence="1" id="KW-0560">Oxidoreductase</keyword>
<evidence type="ECO:0000256" key="1">
    <source>
        <dbReference type="ARBA" id="ARBA00023002"/>
    </source>
</evidence>
<keyword evidence="2" id="KW-0520">NAD</keyword>
<feature type="domain" description="FAD-binding" evidence="3">
    <location>
        <begin position="7"/>
        <end position="346"/>
    </location>
</feature>
<reference evidence="4 5" key="1">
    <citation type="submission" date="2020-07" db="EMBL/GenBank/DDBJ databases">
        <authorList>
            <person name="Feng X."/>
        </authorList>
    </citation>
    <scope>NUCLEOTIDE SEQUENCE [LARGE SCALE GENOMIC DNA]</scope>
    <source>
        <strain evidence="4 5">JCM23202</strain>
    </source>
</reference>
<gene>
    <name evidence="4" type="ORF">H5P27_06470</name>
</gene>
<dbReference type="PANTHER" id="PTHR43476">
    <property type="entry name" value="3-(3-HYDROXY-PHENYL)PROPIONATE/3-HYDROXYCINNAMIC ACID HYDROXYLASE"/>
    <property type="match status" value="1"/>
</dbReference>
<name>A0A7X1B4U0_9BACT</name>
<keyword evidence="4" id="KW-0503">Monooxygenase</keyword>
<dbReference type="Gene3D" id="3.30.70.2450">
    <property type="match status" value="1"/>
</dbReference>
<evidence type="ECO:0000259" key="3">
    <source>
        <dbReference type="Pfam" id="PF01494"/>
    </source>
</evidence>
<dbReference type="EMBL" id="JACHVC010000006">
    <property type="protein sequence ID" value="MBC2605684.1"/>
    <property type="molecule type" value="Genomic_DNA"/>
</dbReference>
<evidence type="ECO:0000313" key="5">
    <source>
        <dbReference type="Proteomes" id="UP000526501"/>
    </source>
</evidence>
<dbReference type="SUPFAM" id="SSF51905">
    <property type="entry name" value="FAD/NAD(P)-binding domain"/>
    <property type="match status" value="1"/>
</dbReference>
<dbReference type="GO" id="GO:0071949">
    <property type="term" value="F:FAD binding"/>
    <property type="evidence" value="ECO:0007669"/>
    <property type="project" value="InterPro"/>
</dbReference>
<dbReference type="Proteomes" id="UP000526501">
    <property type="component" value="Unassembled WGS sequence"/>
</dbReference>
<dbReference type="AlphaFoldDB" id="A0A7X1B4U0"/>
<evidence type="ECO:0000256" key="2">
    <source>
        <dbReference type="ARBA" id="ARBA00023027"/>
    </source>
</evidence>